<dbReference type="InterPro" id="IPR006703">
    <property type="entry name" value="G_AIG1"/>
</dbReference>
<sequence>MEGNTRTIVLLGKTGSGKSSLANTLFGEKDTFKGSCSANSVTNSCLSKTKIINGRSVQLIDTPGFFDTDLNSEELNSEILRCLVECAPGPHAFLLVLKVERYTKQEEAVVDQMVNEYFGKEALKYTTVVFTHGDQLDEGMKIEDWLKENKSLKIW</sequence>
<dbReference type="PANTHER" id="PTHR10903:SF62">
    <property type="entry name" value="GTPASE IMAP FAMILY MEMBER 4-LIKE-RELATED"/>
    <property type="match status" value="1"/>
</dbReference>
<comment type="similarity">
    <text evidence="1">Belongs to the TRAFAC class TrmE-Era-EngA-EngB-Septin-like GTPase superfamily. AIG1/Toc34/Toc159-like paraseptin GTPase family. IAN subfamily.</text>
</comment>
<evidence type="ECO:0000313" key="6">
    <source>
        <dbReference type="Proteomes" id="UP000694523"/>
    </source>
</evidence>
<dbReference type="InterPro" id="IPR045058">
    <property type="entry name" value="GIMA/IAN/Toc"/>
</dbReference>
<keyword evidence="2" id="KW-0547">Nucleotide-binding</keyword>
<evidence type="ECO:0000256" key="2">
    <source>
        <dbReference type="ARBA" id="ARBA00022741"/>
    </source>
</evidence>
<dbReference type="AlphaFoldDB" id="A0A8C6S8S5"/>
<name>A0A8C6S8S5_9GOBI</name>
<dbReference type="PROSITE" id="PS51720">
    <property type="entry name" value="G_AIG1"/>
    <property type="match status" value="1"/>
</dbReference>
<keyword evidence="3" id="KW-0342">GTP-binding</keyword>
<organism evidence="5 6">
    <name type="scientific">Neogobius melanostomus</name>
    <name type="common">round goby</name>
    <dbReference type="NCBI Taxonomy" id="47308"/>
    <lineage>
        <taxon>Eukaryota</taxon>
        <taxon>Metazoa</taxon>
        <taxon>Chordata</taxon>
        <taxon>Craniata</taxon>
        <taxon>Vertebrata</taxon>
        <taxon>Euteleostomi</taxon>
        <taxon>Actinopterygii</taxon>
        <taxon>Neopterygii</taxon>
        <taxon>Teleostei</taxon>
        <taxon>Neoteleostei</taxon>
        <taxon>Acanthomorphata</taxon>
        <taxon>Gobiaria</taxon>
        <taxon>Gobiiformes</taxon>
        <taxon>Gobioidei</taxon>
        <taxon>Gobiidae</taxon>
        <taxon>Benthophilinae</taxon>
        <taxon>Neogobiini</taxon>
        <taxon>Neogobius</taxon>
    </lineage>
</organism>
<dbReference type="Proteomes" id="UP000694523">
    <property type="component" value="Unplaced"/>
</dbReference>
<keyword evidence="6" id="KW-1185">Reference proteome</keyword>
<reference evidence="5" key="1">
    <citation type="submission" date="2025-05" db="UniProtKB">
        <authorList>
            <consortium name="Ensembl"/>
        </authorList>
    </citation>
    <scope>IDENTIFICATION</scope>
</reference>
<dbReference type="Ensembl" id="ENSNMLT00000003097.1">
    <property type="protein sequence ID" value="ENSNMLP00000002700.1"/>
    <property type="gene ID" value="ENSNMLG00000001954.1"/>
</dbReference>
<evidence type="ECO:0000256" key="3">
    <source>
        <dbReference type="ARBA" id="ARBA00023134"/>
    </source>
</evidence>
<dbReference type="Ensembl" id="ENSNMLT00000003089.1">
    <property type="protein sequence ID" value="ENSNMLP00000002693.1"/>
    <property type="gene ID" value="ENSNMLG00000001954.1"/>
</dbReference>
<dbReference type="Gene3D" id="3.40.50.300">
    <property type="entry name" value="P-loop containing nucleotide triphosphate hydrolases"/>
    <property type="match status" value="1"/>
</dbReference>
<feature type="domain" description="AIG1-type G" evidence="4">
    <location>
        <begin position="3"/>
        <end position="155"/>
    </location>
</feature>
<dbReference type="InterPro" id="IPR027417">
    <property type="entry name" value="P-loop_NTPase"/>
</dbReference>
<dbReference type="SUPFAM" id="SSF52540">
    <property type="entry name" value="P-loop containing nucleoside triphosphate hydrolases"/>
    <property type="match status" value="1"/>
</dbReference>
<evidence type="ECO:0000256" key="1">
    <source>
        <dbReference type="ARBA" id="ARBA00008535"/>
    </source>
</evidence>
<dbReference type="FunFam" id="3.40.50.300:FF:000366">
    <property type="entry name" value="GTPase, IMAP family member 2"/>
    <property type="match status" value="1"/>
</dbReference>
<evidence type="ECO:0000259" key="4">
    <source>
        <dbReference type="PROSITE" id="PS51720"/>
    </source>
</evidence>
<proteinExistence type="inferred from homology"/>
<dbReference type="PANTHER" id="PTHR10903">
    <property type="entry name" value="GTPASE, IMAP FAMILY MEMBER-RELATED"/>
    <property type="match status" value="1"/>
</dbReference>
<dbReference type="Ensembl" id="ENSNMLT00000003085.1">
    <property type="protein sequence ID" value="ENSNMLP00000002690.1"/>
    <property type="gene ID" value="ENSNMLG00000001954.1"/>
</dbReference>
<dbReference type="Pfam" id="PF04548">
    <property type="entry name" value="AIG1"/>
    <property type="match status" value="1"/>
</dbReference>
<dbReference type="GO" id="GO:0005525">
    <property type="term" value="F:GTP binding"/>
    <property type="evidence" value="ECO:0007669"/>
    <property type="project" value="UniProtKB-KW"/>
</dbReference>
<protein>
    <recommendedName>
        <fullName evidence="4">AIG1-type G domain-containing protein</fullName>
    </recommendedName>
</protein>
<dbReference type="Ensembl" id="ENSNMLT00000003091.1">
    <property type="protein sequence ID" value="ENSNMLP00000002695.1"/>
    <property type="gene ID" value="ENSNMLG00000001954.1"/>
</dbReference>
<accession>A0A8C6S8S5</accession>
<evidence type="ECO:0000313" key="5">
    <source>
        <dbReference type="Ensembl" id="ENSNMLP00000002695.1"/>
    </source>
</evidence>